<feature type="domain" description="EamA" evidence="2">
    <location>
        <begin position="113"/>
        <end position="249"/>
    </location>
</feature>
<protein>
    <recommendedName>
        <fullName evidence="2">EamA domain-containing protein</fullName>
    </recommendedName>
</protein>
<reference evidence="3" key="2">
    <citation type="submission" date="2025-08" db="UniProtKB">
        <authorList>
            <consortium name="Ensembl"/>
        </authorList>
    </citation>
    <scope>IDENTIFICATION</scope>
</reference>
<keyword evidence="1" id="KW-0812">Transmembrane</keyword>
<dbReference type="Pfam" id="PF00892">
    <property type="entry name" value="EamA"/>
    <property type="match status" value="1"/>
</dbReference>
<feature type="transmembrane region" description="Helical" evidence="1">
    <location>
        <begin position="148"/>
        <end position="168"/>
    </location>
</feature>
<proteinExistence type="predicted"/>
<dbReference type="InterPro" id="IPR026505">
    <property type="entry name" value="Solute_c_fam_35_mem_F3/F4"/>
</dbReference>
<keyword evidence="1" id="KW-1133">Transmembrane helix</keyword>
<evidence type="ECO:0000313" key="3">
    <source>
        <dbReference type="Ensembl" id="ENSPNAP00000020902.2"/>
    </source>
</evidence>
<name>A0A3B4D970_PYGNA</name>
<dbReference type="AlphaFoldDB" id="A0A3B4D970"/>
<dbReference type="InterPro" id="IPR000620">
    <property type="entry name" value="EamA_dom"/>
</dbReference>
<dbReference type="PANTHER" id="PTHR19346">
    <property type="entry name" value="SUGAR PHOSPHATE TRANSPORTER DOMAIN-CONTAINING PROTEIN"/>
    <property type="match status" value="1"/>
</dbReference>
<evidence type="ECO:0000313" key="4">
    <source>
        <dbReference type="Proteomes" id="UP001501920"/>
    </source>
</evidence>
<evidence type="ECO:0000259" key="2">
    <source>
        <dbReference type="Pfam" id="PF00892"/>
    </source>
</evidence>
<organism evidence="3 4">
    <name type="scientific">Pygocentrus nattereri</name>
    <name type="common">Red-bellied piranha</name>
    <dbReference type="NCBI Taxonomy" id="42514"/>
    <lineage>
        <taxon>Eukaryota</taxon>
        <taxon>Metazoa</taxon>
        <taxon>Chordata</taxon>
        <taxon>Craniata</taxon>
        <taxon>Vertebrata</taxon>
        <taxon>Euteleostomi</taxon>
        <taxon>Actinopterygii</taxon>
        <taxon>Neopterygii</taxon>
        <taxon>Teleostei</taxon>
        <taxon>Ostariophysi</taxon>
        <taxon>Characiformes</taxon>
        <taxon>Characoidei</taxon>
        <taxon>Pygocentrus</taxon>
    </lineage>
</organism>
<keyword evidence="1" id="KW-0472">Membrane</keyword>
<reference evidence="3 4" key="1">
    <citation type="submission" date="2020-10" db="EMBL/GenBank/DDBJ databases">
        <title>Pygocentrus nattereri (red-bellied piranha) genome, fPygNat1, primary haplotype.</title>
        <authorList>
            <person name="Myers G."/>
            <person name="Meyer A."/>
            <person name="Karagic N."/>
            <person name="Pippel M."/>
            <person name="Winkler S."/>
            <person name="Tracey A."/>
            <person name="Wood J."/>
            <person name="Formenti G."/>
            <person name="Howe K."/>
            <person name="Fedrigo O."/>
            <person name="Jarvis E.D."/>
        </authorList>
    </citation>
    <scope>NUCLEOTIDE SEQUENCE [LARGE SCALE GENOMIC DNA]</scope>
</reference>
<dbReference type="SUPFAM" id="SSF103481">
    <property type="entry name" value="Multidrug resistance efflux transporter EmrE"/>
    <property type="match status" value="1"/>
</dbReference>
<accession>A0A3B4D970</accession>
<dbReference type="PANTHER" id="PTHR19346:SF3">
    <property type="entry name" value="SOLUTE CARRIER FAMILY 35 MEMBER F3"/>
    <property type="match status" value="1"/>
</dbReference>
<dbReference type="GeneTree" id="ENSGT00390000008727"/>
<keyword evidence="4" id="KW-1185">Reference proteome</keyword>
<dbReference type="Proteomes" id="UP001501920">
    <property type="component" value="Chromosome 13"/>
</dbReference>
<sequence length="376" mass="43540">MSPRRLSDISPQLRQLKSLVIDEEIKEEVKCSRSVEDINNASIEERILRITGYYGYQPWSTANRGEAQSSREKVEVKADGHAGVGVVKSEGMSRRQKMSCCLRVMAVHLRRALWGVITVLCICSSWSGSTQLAKLTVRQLNIPFTLTWFATSWNCIIFPLYYLGHLCCSKDRQTPRQRFRECCQFLGDDGLSVRTLLSRVAPFGVLWILTSYLYLQGLRRIPPTDACALFCCTRAFIFLISWIVLRDRFMGIRVRVTQLPVGFDIEQILKKAMVWIGGSFLHSDLKENSRVFHLISIYNVRSITTKNNYDVYYLYLVKNKKQKMPQNTPILEAYWQVLDLKHPYERSYITSVHWIQLISNLQNSETILHLSTLKQH</sequence>
<evidence type="ECO:0000256" key="1">
    <source>
        <dbReference type="SAM" id="Phobius"/>
    </source>
</evidence>
<dbReference type="GO" id="GO:0016020">
    <property type="term" value="C:membrane"/>
    <property type="evidence" value="ECO:0007669"/>
    <property type="project" value="InterPro"/>
</dbReference>
<dbReference type="OMA" id="RYMCEIQ"/>
<feature type="transmembrane region" description="Helical" evidence="1">
    <location>
        <begin position="196"/>
        <end position="215"/>
    </location>
</feature>
<dbReference type="Ensembl" id="ENSPNAT00000040251.2">
    <property type="protein sequence ID" value="ENSPNAP00000020902.2"/>
    <property type="gene ID" value="ENSPNAG00000004267.2"/>
</dbReference>
<feature type="transmembrane region" description="Helical" evidence="1">
    <location>
        <begin position="227"/>
        <end position="245"/>
    </location>
</feature>
<reference evidence="3" key="3">
    <citation type="submission" date="2025-09" db="UniProtKB">
        <authorList>
            <consortium name="Ensembl"/>
        </authorList>
    </citation>
    <scope>IDENTIFICATION</scope>
</reference>
<feature type="transmembrane region" description="Helical" evidence="1">
    <location>
        <begin position="112"/>
        <end position="128"/>
    </location>
</feature>
<dbReference type="InterPro" id="IPR037185">
    <property type="entry name" value="EmrE-like"/>
</dbReference>